<dbReference type="AlphaFoldDB" id="A0A9N9EC44"/>
<dbReference type="Pfam" id="PF08385">
    <property type="entry name" value="DHC_N1"/>
    <property type="match status" value="1"/>
</dbReference>
<dbReference type="PANTHER" id="PTHR46532:SF4">
    <property type="entry name" value="AAA+ ATPASE DOMAIN-CONTAINING PROTEIN"/>
    <property type="match status" value="1"/>
</dbReference>
<evidence type="ECO:0000313" key="4">
    <source>
        <dbReference type="Proteomes" id="UP000789739"/>
    </source>
</evidence>
<evidence type="ECO:0000259" key="2">
    <source>
        <dbReference type="Pfam" id="PF08385"/>
    </source>
</evidence>
<protein>
    <submittedName>
        <fullName evidence="3">1997_t:CDS:1</fullName>
    </submittedName>
</protein>
<evidence type="ECO:0000313" key="3">
    <source>
        <dbReference type="EMBL" id="CAG8670602.1"/>
    </source>
</evidence>
<reference evidence="3" key="1">
    <citation type="submission" date="2021-06" db="EMBL/GenBank/DDBJ databases">
        <authorList>
            <person name="Kallberg Y."/>
            <person name="Tangrot J."/>
            <person name="Rosling A."/>
        </authorList>
    </citation>
    <scope>NUCLEOTIDE SEQUENCE</scope>
    <source>
        <strain evidence="3">BR232B</strain>
    </source>
</reference>
<comment type="similarity">
    <text evidence="1">Belongs to the dynein heavy chain family.</text>
</comment>
<feature type="domain" description="Dynein heavy chain tail" evidence="2">
    <location>
        <begin position="3"/>
        <end position="413"/>
    </location>
</feature>
<feature type="non-terminal residue" evidence="3">
    <location>
        <position position="1"/>
    </location>
</feature>
<dbReference type="GO" id="GO:0051959">
    <property type="term" value="F:dynein light intermediate chain binding"/>
    <property type="evidence" value="ECO:0007669"/>
    <property type="project" value="InterPro"/>
</dbReference>
<feature type="non-terminal residue" evidence="3">
    <location>
        <position position="414"/>
    </location>
</feature>
<dbReference type="InterPro" id="IPR013594">
    <property type="entry name" value="Dynein_heavy_tail"/>
</dbReference>
<keyword evidence="4" id="KW-1185">Reference proteome</keyword>
<dbReference type="GO" id="GO:0005858">
    <property type="term" value="C:axonemal dynein complex"/>
    <property type="evidence" value="ECO:0007669"/>
    <property type="project" value="TreeGrafter"/>
</dbReference>
<evidence type="ECO:0000256" key="1">
    <source>
        <dbReference type="ARBA" id="ARBA00008887"/>
    </source>
</evidence>
<organism evidence="3 4">
    <name type="scientific">Paraglomus brasilianum</name>
    <dbReference type="NCBI Taxonomy" id="144538"/>
    <lineage>
        <taxon>Eukaryota</taxon>
        <taxon>Fungi</taxon>
        <taxon>Fungi incertae sedis</taxon>
        <taxon>Mucoromycota</taxon>
        <taxon>Glomeromycotina</taxon>
        <taxon>Glomeromycetes</taxon>
        <taxon>Paraglomerales</taxon>
        <taxon>Paraglomeraceae</taxon>
        <taxon>Paraglomus</taxon>
    </lineage>
</organism>
<dbReference type="PANTHER" id="PTHR46532">
    <property type="entry name" value="MALE FERTILITY FACTOR KL5"/>
    <property type="match status" value="1"/>
</dbReference>
<dbReference type="OrthoDB" id="2146272at2759"/>
<dbReference type="GO" id="GO:0007018">
    <property type="term" value="P:microtubule-based movement"/>
    <property type="evidence" value="ECO:0007669"/>
    <property type="project" value="InterPro"/>
</dbReference>
<gene>
    <name evidence="3" type="ORF">PBRASI_LOCUS11281</name>
</gene>
<dbReference type="InterPro" id="IPR026983">
    <property type="entry name" value="DHC"/>
</dbReference>
<name>A0A9N9EC44_9GLOM</name>
<dbReference type="GO" id="GO:0045505">
    <property type="term" value="F:dynein intermediate chain binding"/>
    <property type="evidence" value="ECO:0007669"/>
    <property type="project" value="InterPro"/>
</dbReference>
<accession>A0A9N9EC44</accession>
<sequence>LLLVEAISRDLNDQLLKVLGNRRLMYAEYEDFERLMSSAEEVFYTWDECMKDFTNVARDIARKRSEKRSEKFTRIQITPAHAKLHERVSFVKNFRKQHEQLHQTIVKVMTQPKGVTKIIVENDTNSVQQQEEESVSMSDIDSIEEVKQAFESLKDINILDVSPEGTEIWTDAENAYNERVSRVESQIITRLRDRLGTCKNANEMFRVFSKFNALFVRPKIRGAIQEYQTQLIDSVKDDIQKLHNKFKLQYRRAEAFHMAQLRDLPVVSGAMIWARQIERQLQTYMNRVEDVLGKGWENYAEGEKLQTESNNFRKKLDTKPIYDAWIKDINGRDLSVSGKLFEITKNRAANNQLQLDVNFNPQIITLFKEVRNLLWLNYHVPHAVSNVAKDAKRVYPFAVSLMETVRTYRQTIDK</sequence>
<proteinExistence type="inferred from homology"/>
<dbReference type="EMBL" id="CAJVPI010004880">
    <property type="protein sequence ID" value="CAG8670602.1"/>
    <property type="molecule type" value="Genomic_DNA"/>
</dbReference>
<dbReference type="Proteomes" id="UP000789739">
    <property type="component" value="Unassembled WGS sequence"/>
</dbReference>
<comment type="caution">
    <text evidence="3">The sequence shown here is derived from an EMBL/GenBank/DDBJ whole genome shotgun (WGS) entry which is preliminary data.</text>
</comment>